<evidence type="ECO:0000256" key="1">
    <source>
        <dbReference type="SAM" id="SignalP"/>
    </source>
</evidence>
<dbReference type="Proteomes" id="UP000676951">
    <property type="component" value="Chromosome"/>
</dbReference>
<feature type="domain" description="DUF1214" evidence="2">
    <location>
        <begin position="376"/>
        <end position="482"/>
    </location>
</feature>
<evidence type="ECO:0000313" key="4">
    <source>
        <dbReference type="EMBL" id="QWG26110.1"/>
    </source>
</evidence>
<dbReference type="EMBL" id="CP076136">
    <property type="protein sequence ID" value="QWG26110.1"/>
    <property type="molecule type" value="Genomic_DNA"/>
</dbReference>
<dbReference type="SUPFAM" id="SSF160935">
    <property type="entry name" value="VPA0735-like"/>
    <property type="match status" value="1"/>
</dbReference>
<dbReference type="InterPro" id="IPR037050">
    <property type="entry name" value="DUF1254_sf"/>
</dbReference>
<evidence type="ECO:0000259" key="2">
    <source>
        <dbReference type="Pfam" id="PF06742"/>
    </source>
</evidence>
<dbReference type="AlphaFoldDB" id="A0A975P3S4"/>
<evidence type="ECO:0000259" key="3">
    <source>
        <dbReference type="Pfam" id="PF06863"/>
    </source>
</evidence>
<dbReference type="Gene3D" id="2.60.40.1610">
    <property type="entry name" value="Domain of unknown function DUF1254"/>
    <property type="match status" value="1"/>
</dbReference>
<dbReference type="Gene3D" id="2.60.120.600">
    <property type="entry name" value="Domain of unknown function DUF1214, C-terminal domain"/>
    <property type="match status" value="1"/>
</dbReference>
<keyword evidence="5" id="KW-1185">Reference proteome</keyword>
<evidence type="ECO:0000313" key="5">
    <source>
        <dbReference type="Proteomes" id="UP000676951"/>
    </source>
</evidence>
<dbReference type="Pfam" id="PF06863">
    <property type="entry name" value="DUF1254"/>
    <property type="match status" value="1"/>
</dbReference>
<dbReference type="PANTHER" id="PTHR36509:SF3">
    <property type="entry name" value="SIGNAL PEPTIDE PROTEIN"/>
    <property type="match status" value="1"/>
</dbReference>
<proteinExistence type="predicted"/>
<dbReference type="RefSeq" id="WP_215606827.1">
    <property type="nucleotide sequence ID" value="NZ_CP076136.1"/>
</dbReference>
<feature type="domain" description="DUF1254" evidence="3">
    <location>
        <begin position="112"/>
        <end position="225"/>
    </location>
</feature>
<dbReference type="InterPro" id="IPR010621">
    <property type="entry name" value="DUF1214"/>
</dbReference>
<gene>
    <name evidence="4" type="ORF">KMZ93_22615</name>
</gene>
<dbReference type="InterPro" id="IPR037049">
    <property type="entry name" value="DUF1214_C_sf"/>
</dbReference>
<accession>A0A975P3S4</accession>
<feature type="signal peptide" evidence="1">
    <location>
        <begin position="1"/>
        <end position="23"/>
    </location>
</feature>
<dbReference type="PANTHER" id="PTHR36509">
    <property type="entry name" value="BLL3101 PROTEIN"/>
    <property type="match status" value="1"/>
</dbReference>
<dbReference type="Gene3D" id="1.10.3360.10">
    <property type="entry name" value="VPA0735-like domain"/>
    <property type="match status" value="1"/>
</dbReference>
<feature type="chain" id="PRO_5037491803" evidence="1">
    <location>
        <begin position="24"/>
        <end position="498"/>
    </location>
</feature>
<sequence length="498" mass="55434">MKLVASVVSALSFVALSAIPLNAQQYKMQTPIPPGVAIPDKVETRLGTLNFFDGFPDDATVEKLYDNLDFQHAVQAYLLALAPVNQLANRKGIAELGPFNLTVPIFEDRMDSKSLFLTPNNNTPYTWFWLDLRDGPLVLEVPPNVLGLINDMWYNFVTDVGLVGPDKGQGGKYLILPPGYNEQVPSGYFVVKPATFSVWVPWRSFLVNGDPKPGVDLVEKHTRIYRLKDAANPPKLNFVHVSGKAFSTLAPGDYPFWEYLNQVVQEEPTDTVDPVTLGLYASVGIQKGKPFAPDARMKKILTEAALVGDATARAINGRLRIKESYYYPNSAWRTGFFGGYKFEENGARILDAYSAFFFYATGVTPAMDSKSVGEGSQYMAAFVDSQNKPLDGGKNYKLHLPPNIPVKQFWSVILYDNQTRSMLQTDQRWPAATSQNPKLMANADGSVDVYFGPKAPAGKENNWVQTIPGKGWNTLLRLYGPLQPWFDKTWRPGEIEPL</sequence>
<reference evidence="4 5" key="1">
    <citation type="submission" date="2021-06" db="EMBL/GenBank/DDBJ databases">
        <title>Bradyrhizobium sp. S2-11-4 Genome sequencing.</title>
        <authorList>
            <person name="Jin L."/>
        </authorList>
    </citation>
    <scope>NUCLEOTIDE SEQUENCE [LARGE SCALE GENOMIC DNA]</scope>
    <source>
        <strain evidence="4 5">S2-11-4</strain>
    </source>
</reference>
<dbReference type="InterPro" id="IPR010679">
    <property type="entry name" value="DUF1254"/>
</dbReference>
<protein>
    <submittedName>
        <fullName evidence="4">DUF1254 domain-containing protein</fullName>
    </submittedName>
</protein>
<dbReference type="Pfam" id="PF06742">
    <property type="entry name" value="DUF1214"/>
    <property type="match status" value="1"/>
</dbReference>
<organism evidence="4 5">
    <name type="scientific">Bradyrhizobium sediminis</name>
    <dbReference type="NCBI Taxonomy" id="2840469"/>
    <lineage>
        <taxon>Bacteria</taxon>
        <taxon>Pseudomonadati</taxon>
        <taxon>Pseudomonadota</taxon>
        <taxon>Alphaproteobacteria</taxon>
        <taxon>Hyphomicrobiales</taxon>
        <taxon>Nitrobacteraceae</taxon>
        <taxon>Bradyrhizobium</taxon>
    </lineage>
</organism>
<keyword evidence="1" id="KW-0732">Signal</keyword>
<name>A0A975P3S4_9BRAD</name>